<protein>
    <submittedName>
        <fullName evidence="2">Uncharacterized protein</fullName>
    </submittedName>
</protein>
<feature type="compositionally biased region" description="Low complexity" evidence="1">
    <location>
        <begin position="287"/>
        <end position="303"/>
    </location>
</feature>
<dbReference type="AlphaFoldDB" id="A0A6H0XIZ2"/>
<feature type="region of interest" description="Disordered" evidence="1">
    <location>
        <begin position="179"/>
        <end position="206"/>
    </location>
</feature>
<proteinExistence type="predicted"/>
<dbReference type="EMBL" id="CP051139">
    <property type="protein sequence ID" value="QIW94685.1"/>
    <property type="molecule type" value="Genomic_DNA"/>
</dbReference>
<dbReference type="OrthoDB" id="4776522at2759"/>
<feature type="region of interest" description="Disordered" evidence="1">
    <location>
        <begin position="355"/>
        <end position="383"/>
    </location>
</feature>
<feature type="compositionally biased region" description="Polar residues" evidence="1">
    <location>
        <begin position="369"/>
        <end position="383"/>
    </location>
</feature>
<feature type="region of interest" description="Disordered" evidence="1">
    <location>
        <begin position="270"/>
        <end position="315"/>
    </location>
</feature>
<organism evidence="2 3">
    <name type="scientific">Peltaster fructicola</name>
    <dbReference type="NCBI Taxonomy" id="286661"/>
    <lineage>
        <taxon>Eukaryota</taxon>
        <taxon>Fungi</taxon>
        <taxon>Dikarya</taxon>
        <taxon>Ascomycota</taxon>
        <taxon>Pezizomycotina</taxon>
        <taxon>Dothideomycetes</taxon>
        <taxon>Dothideomycetes incertae sedis</taxon>
        <taxon>Peltaster</taxon>
    </lineage>
</organism>
<evidence type="ECO:0000313" key="2">
    <source>
        <dbReference type="EMBL" id="QIW94685.1"/>
    </source>
</evidence>
<gene>
    <name evidence="2" type="ORF">AMS68_000203</name>
</gene>
<accession>A0A6H0XIZ2</accession>
<feature type="compositionally biased region" description="Polar residues" evidence="1">
    <location>
        <begin position="274"/>
        <end position="286"/>
    </location>
</feature>
<evidence type="ECO:0000256" key="1">
    <source>
        <dbReference type="SAM" id="MobiDB-lite"/>
    </source>
</evidence>
<evidence type="ECO:0000313" key="3">
    <source>
        <dbReference type="Proteomes" id="UP000503462"/>
    </source>
</evidence>
<reference evidence="2 3" key="1">
    <citation type="journal article" date="2016" name="Sci. Rep.">
        <title>Peltaster fructicola genome reveals evolution from an invasive phytopathogen to an ectophytic parasite.</title>
        <authorList>
            <person name="Xu C."/>
            <person name="Chen H."/>
            <person name="Gleason M.L."/>
            <person name="Xu J.R."/>
            <person name="Liu H."/>
            <person name="Zhang R."/>
            <person name="Sun G."/>
        </authorList>
    </citation>
    <scope>NUCLEOTIDE SEQUENCE [LARGE SCALE GENOMIC DNA]</scope>
    <source>
        <strain evidence="2 3">LNHT1506</strain>
    </source>
</reference>
<keyword evidence="3" id="KW-1185">Reference proteome</keyword>
<sequence>MAADMNTTSLTHIATTFHDPFWHPPLATQARPPTPVTHRQAIKTLTTMAYVQPHTQYARRTLQCTHMTMLRVYGDHACHVCDKIPEHGYIYVCCQDLNQAKHKLPGQHIVELSKLVETQSVEAKALMAEALGMSHSVVEHIRKAYYTEEEIKLLFSQRRHVVDILRKIHEGEFHKVSDIGSPLSASDPATIPAPSTKQSKDVDPSSKAITVKSPPCYLQVCRSCKPYLRDRCFSHPSTILEDAPDRWTDDDLALLPIHNASVLRGMVMPGEARPNQQNTCHSQDGPSMSSFTPTSSSDYSDTSSDSDHFPFKFSGQHLRSGRERIEDMNDFSIRDMTNTPREELVHSADQTTPFKFRSHSHATPDLTESPMSASTNSPADLTSSPLTPLRQMEEPFEASFEKKVGTFAKSASFCGPFRPQDSPQQCPISRKTSWDKSIRADGSLVGKGIALTEESVEIGVPDIITI</sequence>
<dbReference type="Proteomes" id="UP000503462">
    <property type="component" value="Chromosome 1"/>
</dbReference>
<name>A0A6H0XIZ2_9PEZI</name>